<evidence type="ECO:0000259" key="1">
    <source>
        <dbReference type="Pfam" id="PF06202"/>
    </source>
</evidence>
<dbReference type="PANTHER" id="PTHR10569:SF2">
    <property type="entry name" value="GLYCOGEN DEBRANCHING ENZYME"/>
    <property type="match status" value="1"/>
</dbReference>
<evidence type="ECO:0000313" key="6">
    <source>
        <dbReference type="Proteomes" id="UP000688137"/>
    </source>
</evidence>
<evidence type="ECO:0000313" key="5">
    <source>
        <dbReference type="EMBL" id="CAD8095231.1"/>
    </source>
</evidence>
<dbReference type="InterPro" id="IPR032790">
    <property type="entry name" value="GDE_C"/>
</dbReference>
<dbReference type="InterPro" id="IPR032640">
    <property type="entry name" value="AMPK1_CBM"/>
</dbReference>
<name>A0A8S1NXY0_PARPR</name>
<feature type="domain" description="Glycogen debranching enzyme C-terminal" evidence="1">
    <location>
        <begin position="973"/>
        <end position="1345"/>
    </location>
</feature>
<evidence type="ECO:0000259" key="3">
    <source>
        <dbReference type="Pfam" id="PF14702"/>
    </source>
</evidence>
<feature type="domain" description="Glycogen debranching enzyme glucanotransferase" evidence="2">
    <location>
        <begin position="160"/>
        <end position="275"/>
    </location>
</feature>
<accession>A0A8S1NXY0</accession>
<proteinExistence type="predicted"/>
<comment type="caution">
    <text evidence="5">The sequence shown here is derived from an EMBL/GenBank/DDBJ whole genome shotgun (WGS) entry which is preliminary data.</text>
</comment>
<protein>
    <recommendedName>
        <fullName evidence="7">4-alpha-glucanotransferase</fullName>
    </recommendedName>
</protein>
<dbReference type="Pfam" id="PF16561">
    <property type="entry name" value="AMPK1_CBM"/>
    <property type="match status" value="1"/>
</dbReference>
<dbReference type="Pfam" id="PF14702">
    <property type="entry name" value="hGDE_central"/>
    <property type="match status" value="1"/>
</dbReference>
<dbReference type="InterPro" id="IPR010401">
    <property type="entry name" value="AGL/Gdb1"/>
</dbReference>
<dbReference type="GO" id="GO:0004134">
    <property type="term" value="F:4-alpha-glucanotransferase activity"/>
    <property type="evidence" value="ECO:0007669"/>
    <property type="project" value="InterPro"/>
</dbReference>
<sequence>MYTIYTSQNGSIALNNCLTLPYDTLLRVVLCSRNIFSSTPVLITNIQHTIRSPSKKGSPKKPMKGYKKILRGDEQGILPMPFYSVYEPYRYNISNDGDYVFEIKCRQLGPCFLRIIWLELDDRKIQEMGQPFNFLVWNQLMFNLKDLTIQTVLPNLVRKWDLEGFQAFHLCPIQEVSHSLYAIKDHLSILYFRNFEELDNFIQQSKKIFFIDVVLNHTAKESEWLNEEECVYNERTVPQLTSALELDFALEQVQKYEDIEIVIKGLKIEEYFQIDLKKIDWMDYQLENGNTNSDDDDDDDNIFMESNKEKNIKVIEVYLANFGVSRYGVTFDFKRFQEEQGSHQLTISQIMKALKCINEKQFKRAKQYEAESITNNQEHYKKYGCVQKYFYKLKNWYAVYNGYVDNIDPEEDFVTSQNFHYLRHTINKWNVIKLRYGNKRDTPLLLNRMKQYICQMARYFHGIRLDNCHGTPLTVSQYLLKHARIENPKLLVFAELFGCSYEQQIKYMSKLGLNGQVDELFYCKNASSIVYKLQSCAFIQQISGPQRLIYDQTHDNQPPIVQSQGPGYLMSLVSALSFSNQFKGTTKLVDEFYDQHISCVYEKRFYPQIDQQLYDIEKRYITFMWKHTIPIQSSSNKEVVAFPKVVKLKGSFDNWQKEYFLQNDKENPKYFTCQIELSPGIYEYKYIIDDVWMIDENQLNNEMNNIIEIKPIKAYKSLTFIRQLAQNQIQYTYMDSIHEQILIITRCQEDHLQNETIIICLRPIIRKIKLYSKILSILYQYSFQYNGRETQALDDEIKVKEHYIDITTSYAQINDNMLSINTPTSCVIILQCEPLQEIQELNQFLNTPFRCADDINLLYQPLINHYEVPGCGVLYYSGLYGIMRFINKIETLNDPFIKHIREGDWLIDYLSDHHTCLVPIFKIIKSLPQVFKPHYFIKCIKHIVQSIEDKYTQHREVFFKQIDILSTYFTLYDFNKGRETFMSFKGILILTNKAIEAKDLIFKYGNLMQHGLIPNSLKPLRYNTRDTCFWWIKAIRDYVTYTDDFSIISLLQEQIQSIFQSHATGIKFKEIYVNDETDKEGLVVELKLDSETGFIMGGNYKNCLTWMDKMGSGTLNKGYPAASRDGAPIECTALLKACLDFIGKMHQLNKYNYPGIKLMNRMVTWRAWSDFICQHFEKSYYIPVDPSYYNEYQVVEKHVRRKGIYRDIFKCSKPRSEYQLRPNSCIAIALAPELFQKNHVIHHLALIESNLLSLNSLGLSTLDPIASEYSGKYIQLTDRFNAQDGFSIHNGSEFVFLLGYYLKALLKIHKQDIKKEIFYAYLAPIKQHLKEYYSLPDFTDYNGQLSEFAQKSSILSIALLKEAIFDLEEFSQKLQK</sequence>
<dbReference type="EMBL" id="CAJJDM010000101">
    <property type="protein sequence ID" value="CAD8095231.1"/>
    <property type="molecule type" value="Genomic_DNA"/>
</dbReference>
<feature type="domain" description="Glycogen debranching enzyme glucanotransferase" evidence="2">
    <location>
        <begin position="394"/>
        <end position="490"/>
    </location>
</feature>
<dbReference type="Pfam" id="PF06202">
    <property type="entry name" value="GDE_C"/>
    <property type="match status" value="1"/>
</dbReference>
<organism evidence="5 6">
    <name type="scientific">Paramecium primaurelia</name>
    <dbReference type="NCBI Taxonomy" id="5886"/>
    <lineage>
        <taxon>Eukaryota</taxon>
        <taxon>Sar</taxon>
        <taxon>Alveolata</taxon>
        <taxon>Ciliophora</taxon>
        <taxon>Intramacronucleata</taxon>
        <taxon>Oligohymenophorea</taxon>
        <taxon>Peniculida</taxon>
        <taxon>Parameciidae</taxon>
        <taxon>Paramecium</taxon>
    </lineage>
</organism>
<dbReference type="CDD" id="cd02859">
    <property type="entry name" value="E_set_AMPKbeta_like_N"/>
    <property type="match status" value="1"/>
</dbReference>
<gene>
    <name evidence="5" type="ORF">PPRIM_AZ9-3.1.T0980069</name>
</gene>
<keyword evidence="6" id="KW-1185">Reference proteome</keyword>
<feature type="domain" description="Glycogen debranching enzyme central" evidence="3">
    <location>
        <begin position="864"/>
        <end position="912"/>
    </location>
</feature>
<reference evidence="5" key="1">
    <citation type="submission" date="2021-01" db="EMBL/GenBank/DDBJ databases">
        <authorList>
            <consortium name="Genoscope - CEA"/>
            <person name="William W."/>
        </authorList>
    </citation>
    <scope>NUCLEOTIDE SEQUENCE</scope>
</reference>
<feature type="domain" description="AMP-activated protein kinase glycogen-binding" evidence="4">
    <location>
        <begin position="645"/>
        <end position="711"/>
    </location>
</feature>
<dbReference type="OMA" id="WWIKAIR"/>
<dbReference type="Pfam" id="PF14701">
    <property type="entry name" value="hDGE_amylase"/>
    <property type="match status" value="2"/>
</dbReference>
<dbReference type="GO" id="GO:0005980">
    <property type="term" value="P:glycogen catabolic process"/>
    <property type="evidence" value="ECO:0007669"/>
    <property type="project" value="InterPro"/>
</dbReference>
<dbReference type="PANTHER" id="PTHR10569">
    <property type="entry name" value="GLYCOGEN DEBRANCHING ENZYME"/>
    <property type="match status" value="1"/>
</dbReference>
<dbReference type="Proteomes" id="UP000688137">
    <property type="component" value="Unassembled WGS sequence"/>
</dbReference>
<dbReference type="GO" id="GO:0004135">
    <property type="term" value="F:amylo-alpha-1,6-glucosidase activity"/>
    <property type="evidence" value="ECO:0007669"/>
    <property type="project" value="InterPro"/>
</dbReference>
<evidence type="ECO:0008006" key="7">
    <source>
        <dbReference type="Google" id="ProtNLM"/>
    </source>
</evidence>
<dbReference type="InterPro" id="IPR032788">
    <property type="entry name" value="AGL_central"/>
</dbReference>
<dbReference type="InterPro" id="IPR032792">
    <property type="entry name" value="AGL_glucanoTrfase"/>
</dbReference>
<evidence type="ECO:0000259" key="4">
    <source>
        <dbReference type="Pfam" id="PF16561"/>
    </source>
</evidence>
<evidence type="ECO:0000259" key="2">
    <source>
        <dbReference type="Pfam" id="PF14701"/>
    </source>
</evidence>